<sequence length="80" mass="9373">MSNEDDLLDTDRILNSMRIILTDERVESALRLDVARDQEEKQKMIDGRKSTLGQIQDQQHKIESKLELLHDLLNVKREIS</sequence>
<gene>
    <name evidence="1" type="ORF">phiGrn1_0137</name>
</gene>
<evidence type="ECO:0000313" key="2">
    <source>
        <dbReference type="Proteomes" id="UP000230575"/>
    </source>
</evidence>
<dbReference type="Proteomes" id="UP000230575">
    <property type="component" value="Segment"/>
</dbReference>
<proteinExistence type="predicted"/>
<reference evidence="1 2" key="1">
    <citation type="journal article" date="2016" name="Front. Microbiol.">
        <title>Comparative Functional Genomic Analysis of Two Vibrio Phages Reveals Complex Metabolic Interactions with the Host Cell.</title>
        <authorList>
            <person name="Skliros D."/>
            <person name="Kalatzis P.G."/>
            <person name="Katharios P."/>
            <person name="Flemetakis E."/>
        </authorList>
    </citation>
    <scope>NUCLEOTIDE SEQUENCE [LARGE SCALE GENOMIC DNA]</scope>
</reference>
<name>A0A126HHA2_9CAUD</name>
<dbReference type="EMBL" id="KT919972">
    <property type="protein sequence ID" value="ALP47265.1"/>
    <property type="molecule type" value="Genomic_DNA"/>
</dbReference>
<organism evidence="1 2">
    <name type="scientific">Vibrio phage phi-Grn1</name>
    <dbReference type="NCBI Taxonomy" id="1747713"/>
    <lineage>
        <taxon>Viruses</taxon>
        <taxon>Duplodnaviria</taxon>
        <taxon>Heunggongvirae</taxon>
        <taxon>Uroviricota</taxon>
        <taxon>Caudoviricetes</taxon>
        <taxon>Pantevenvirales</taxon>
        <taxon>Straboviridae</taxon>
        <taxon>Schizotequatrovirus</taxon>
        <taxon>Schizotequatrovirus valkk3</taxon>
    </lineage>
</organism>
<evidence type="ECO:0000313" key="1">
    <source>
        <dbReference type="EMBL" id="ALP47265.1"/>
    </source>
</evidence>
<accession>A0A126HHA2</accession>
<protein>
    <submittedName>
        <fullName evidence="1">Uncharacterized protein</fullName>
    </submittedName>
</protein>